<proteinExistence type="inferred from homology"/>
<dbReference type="PANTHER" id="PTHR22945:SF51">
    <property type="entry name" value="SERPENTINE RECEPTOR, CLASS D (DELTA)-RELATED"/>
    <property type="match status" value="1"/>
</dbReference>
<keyword evidence="7" id="KW-1185">Reference proteome</keyword>
<dbReference type="WBParaSite" id="Csp11.Scaffold629.g10111.t1">
    <property type="protein sequence ID" value="Csp11.Scaffold629.g10111.t1"/>
    <property type="gene ID" value="Csp11.Scaffold629.g10111"/>
</dbReference>
<evidence type="ECO:0000256" key="4">
    <source>
        <dbReference type="ARBA" id="ARBA00022989"/>
    </source>
</evidence>
<keyword evidence="5 6" id="KW-0472">Membrane</keyword>
<sequence>MQFRQVSHLIPIEIWSYGIGRHFEAYIGYCLYHVLQTATFVSGISVVITLFLKYEAARHRNFDRRRLIIMGILTPLALSVLMEMILIITQSLPSEKRERFKMLNADVTDHSIVGYVDFDVLPSVINASIMSSSVILLPTVGILSRWKMSVYIKSISDKSSQVQLAQKKTFANGLVLQTILPLLFYCPISIAYFATAKLHYEFTFQQFFMFLTPAFPALIDPYITIYFVTPYRNTIKNWLGLKKRVSPSNLTVVNSFMSSHP</sequence>
<dbReference type="GO" id="GO:0016020">
    <property type="term" value="C:membrane"/>
    <property type="evidence" value="ECO:0007669"/>
    <property type="project" value="UniProtKB-SubCell"/>
</dbReference>
<dbReference type="eggNOG" id="ENOG502TG6P">
    <property type="taxonomic scope" value="Eukaryota"/>
</dbReference>
<feature type="transmembrane region" description="Helical" evidence="6">
    <location>
        <begin position="207"/>
        <end position="228"/>
    </location>
</feature>
<feature type="transmembrane region" description="Helical" evidence="6">
    <location>
        <begin position="26"/>
        <end position="54"/>
    </location>
</feature>
<evidence type="ECO:0000256" key="3">
    <source>
        <dbReference type="ARBA" id="ARBA00022692"/>
    </source>
</evidence>
<evidence type="ECO:0000256" key="2">
    <source>
        <dbReference type="ARBA" id="ARBA00009166"/>
    </source>
</evidence>
<dbReference type="Pfam" id="PF10317">
    <property type="entry name" value="7TM_GPCR_Srd"/>
    <property type="match status" value="1"/>
</dbReference>
<comment type="subcellular location">
    <subcellularLocation>
        <location evidence="1">Membrane</location>
        <topology evidence="1">Multi-pass membrane protein</topology>
    </subcellularLocation>
</comment>
<feature type="transmembrane region" description="Helical" evidence="6">
    <location>
        <begin position="174"/>
        <end position="195"/>
    </location>
</feature>
<dbReference type="AlphaFoldDB" id="A0A1I7TN79"/>
<organism evidence="7 8">
    <name type="scientific">Caenorhabditis tropicalis</name>
    <dbReference type="NCBI Taxonomy" id="1561998"/>
    <lineage>
        <taxon>Eukaryota</taxon>
        <taxon>Metazoa</taxon>
        <taxon>Ecdysozoa</taxon>
        <taxon>Nematoda</taxon>
        <taxon>Chromadorea</taxon>
        <taxon>Rhabditida</taxon>
        <taxon>Rhabditina</taxon>
        <taxon>Rhabditomorpha</taxon>
        <taxon>Rhabditoidea</taxon>
        <taxon>Rhabditidae</taxon>
        <taxon>Peloderinae</taxon>
        <taxon>Caenorhabditis</taxon>
    </lineage>
</organism>
<reference evidence="8" key="1">
    <citation type="submission" date="2016-11" db="UniProtKB">
        <authorList>
            <consortium name="WormBaseParasite"/>
        </authorList>
    </citation>
    <scope>IDENTIFICATION</scope>
</reference>
<feature type="transmembrane region" description="Helical" evidence="6">
    <location>
        <begin position="124"/>
        <end position="143"/>
    </location>
</feature>
<dbReference type="Proteomes" id="UP000095282">
    <property type="component" value="Unplaced"/>
</dbReference>
<evidence type="ECO:0000256" key="1">
    <source>
        <dbReference type="ARBA" id="ARBA00004141"/>
    </source>
</evidence>
<protein>
    <submittedName>
        <fullName evidence="8">Serpentine Receptor, class J</fullName>
    </submittedName>
</protein>
<evidence type="ECO:0000256" key="6">
    <source>
        <dbReference type="SAM" id="Phobius"/>
    </source>
</evidence>
<evidence type="ECO:0000313" key="7">
    <source>
        <dbReference type="Proteomes" id="UP000095282"/>
    </source>
</evidence>
<name>A0A1I7TN79_9PELO</name>
<dbReference type="InterPro" id="IPR050920">
    <property type="entry name" value="Nematode_rcpt-like_delta"/>
</dbReference>
<evidence type="ECO:0000313" key="8">
    <source>
        <dbReference type="WBParaSite" id="Csp11.Scaffold629.g10111.t1"/>
    </source>
</evidence>
<dbReference type="InterPro" id="IPR019421">
    <property type="entry name" value="7TM_GPCR_serpentine_rcpt_Srd"/>
</dbReference>
<accession>A0A1I7TN79</accession>
<keyword evidence="4 6" id="KW-1133">Transmembrane helix</keyword>
<evidence type="ECO:0000256" key="5">
    <source>
        <dbReference type="ARBA" id="ARBA00023136"/>
    </source>
</evidence>
<keyword evidence="3 6" id="KW-0812">Transmembrane</keyword>
<dbReference type="PANTHER" id="PTHR22945">
    <property type="entry name" value="SERPENTINE RECEPTOR, CLASS D DELTA"/>
    <property type="match status" value="1"/>
</dbReference>
<dbReference type="SUPFAM" id="SSF81321">
    <property type="entry name" value="Family A G protein-coupled receptor-like"/>
    <property type="match status" value="1"/>
</dbReference>
<comment type="similarity">
    <text evidence="2">Belongs to the nematode receptor-like protein srd family.</text>
</comment>
<feature type="transmembrane region" description="Helical" evidence="6">
    <location>
        <begin position="66"/>
        <end position="88"/>
    </location>
</feature>